<evidence type="ECO:0000256" key="6">
    <source>
        <dbReference type="ARBA" id="ARBA00023316"/>
    </source>
</evidence>
<name>A0A1F4VZ43_UNCKA</name>
<comment type="similarity">
    <text evidence="1 9">Belongs to the peptidase S11 family.</text>
</comment>
<dbReference type="PANTHER" id="PTHR21581">
    <property type="entry name" value="D-ALANYL-D-ALANINE CARBOXYPEPTIDASE"/>
    <property type="match status" value="1"/>
</dbReference>
<dbReference type="Proteomes" id="UP000176614">
    <property type="component" value="Unassembled WGS sequence"/>
</dbReference>
<keyword evidence="10" id="KW-0812">Transmembrane</keyword>
<evidence type="ECO:0000256" key="9">
    <source>
        <dbReference type="RuleBase" id="RU004016"/>
    </source>
</evidence>
<dbReference type="SUPFAM" id="SSF56601">
    <property type="entry name" value="beta-lactamase/transpeptidase-like"/>
    <property type="match status" value="1"/>
</dbReference>
<dbReference type="PANTHER" id="PTHR21581:SF6">
    <property type="entry name" value="TRAFFICKING PROTEIN PARTICLE COMPLEX SUBUNIT 12"/>
    <property type="match status" value="1"/>
</dbReference>
<feature type="active site" description="Proton acceptor" evidence="7">
    <location>
        <position position="138"/>
    </location>
</feature>
<evidence type="ECO:0000256" key="2">
    <source>
        <dbReference type="ARBA" id="ARBA00022729"/>
    </source>
</evidence>
<dbReference type="GO" id="GO:0009252">
    <property type="term" value="P:peptidoglycan biosynthetic process"/>
    <property type="evidence" value="ECO:0007669"/>
    <property type="project" value="UniProtKB-KW"/>
</dbReference>
<evidence type="ECO:0000256" key="4">
    <source>
        <dbReference type="ARBA" id="ARBA00022960"/>
    </source>
</evidence>
<keyword evidence="3" id="KW-0378">Hydrolase</keyword>
<evidence type="ECO:0000256" key="8">
    <source>
        <dbReference type="PIRSR" id="PIRSR618044-2"/>
    </source>
</evidence>
<keyword evidence="6" id="KW-0961">Cell wall biogenesis/degradation</keyword>
<dbReference type="PRINTS" id="PR00725">
    <property type="entry name" value="DADACBPTASE1"/>
</dbReference>
<evidence type="ECO:0000256" key="3">
    <source>
        <dbReference type="ARBA" id="ARBA00022801"/>
    </source>
</evidence>
<dbReference type="GO" id="GO:0008360">
    <property type="term" value="P:regulation of cell shape"/>
    <property type="evidence" value="ECO:0007669"/>
    <property type="project" value="UniProtKB-KW"/>
</dbReference>
<feature type="transmembrane region" description="Helical" evidence="10">
    <location>
        <begin position="47"/>
        <end position="65"/>
    </location>
</feature>
<reference evidence="12 13" key="1">
    <citation type="journal article" date="2016" name="Nat. Commun.">
        <title>Thousands of microbial genomes shed light on interconnected biogeochemical processes in an aquifer system.</title>
        <authorList>
            <person name="Anantharaman K."/>
            <person name="Brown C.T."/>
            <person name="Hug L.A."/>
            <person name="Sharon I."/>
            <person name="Castelle C.J."/>
            <person name="Probst A.J."/>
            <person name="Thomas B.C."/>
            <person name="Singh A."/>
            <person name="Wilkins M.J."/>
            <person name="Karaoz U."/>
            <person name="Brodie E.L."/>
            <person name="Williams K.H."/>
            <person name="Hubbard S.S."/>
            <person name="Banfield J.F."/>
        </authorList>
    </citation>
    <scope>NUCLEOTIDE SEQUENCE [LARGE SCALE GENOMIC DNA]</scope>
</reference>
<keyword evidence="4" id="KW-0133">Cell shape</keyword>
<dbReference type="AlphaFoldDB" id="A0A1F4VZ43"/>
<comment type="caution">
    <text evidence="12">The sequence shown here is derived from an EMBL/GenBank/DDBJ whole genome shotgun (WGS) entry which is preliminary data.</text>
</comment>
<organism evidence="12 13">
    <name type="scientific">candidate division WWE3 bacterium RIFOXYA2_FULL_46_9</name>
    <dbReference type="NCBI Taxonomy" id="1802636"/>
    <lineage>
        <taxon>Bacteria</taxon>
        <taxon>Katanobacteria</taxon>
    </lineage>
</organism>
<dbReference type="GO" id="GO:0006508">
    <property type="term" value="P:proteolysis"/>
    <property type="evidence" value="ECO:0007669"/>
    <property type="project" value="InterPro"/>
</dbReference>
<feature type="active site" description="Acyl-ester intermediate" evidence="7">
    <location>
        <position position="135"/>
    </location>
</feature>
<accession>A0A1F4VZ43</accession>
<evidence type="ECO:0000256" key="1">
    <source>
        <dbReference type="ARBA" id="ARBA00007164"/>
    </source>
</evidence>
<evidence type="ECO:0000256" key="7">
    <source>
        <dbReference type="PIRSR" id="PIRSR618044-1"/>
    </source>
</evidence>
<evidence type="ECO:0000256" key="5">
    <source>
        <dbReference type="ARBA" id="ARBA00022984"/>
    </source>
</evidence>
<dbReference type="Pfam" id="PF00768">
    <property type="entry name" value="Peptidase_S11"/>
    <property type="match status" value="1"/>
</dbReference>
<evidence type="ECO:0000313" key="12">
    <source>
        <dbReference type="EMBL" id="OGC62288.1"/>
    </source>
</evidence>
<feature type="domain" description="Peptidase S11 D-alanyl-D-alanine carboxypeptidase A N-terminal" evidence="11">
    <location>
        <begin position="103"/>
        <end position="327"/>
    </location>
</feature>
<gene>
    <name evidence="12" type="ORF">A2264_03310</name>
</gene>
<evidence type="ECO:0000259" key="11">
    <source>
        <dbReference type="Pfam" id="PF00768"/>
    </source>
</evidence>
<protein>
    <recommendedName>
        <fullName evidence="11">Peptidase S11 D-alanyl-D-alanine carboxypeptidase A N-terminal domain-containing protein</fullName>
    </recommendedName>
</protein>
<dbReference type="GO" id="GO:0071555">
    <property type="term" value="P:cell wall organization"/>
    <property type="evidence" value="ECO:0007669"/>
    <property type="project" value="UniProtKB-KW"/>
</dbReference>
<feature type="active site" evidence="7">
    <location>
        <position position="190"/>
    </location>
</feature>
<proteinExistence type="inferred from homology"/>
<keyword evidence="10" id="KW-1133">Transmembrane helix</keyword>
<feature type="binding site" evidence="8">
    <location>
        <position position="298"/>
    </location>
    <ligand>
        <name>substrate</name>
    </ligand>
</feature>
<keyword evidence="5" id="KW-0573">Peptidoglycan synthesis</keyword>
<dbReference type="InterPro" id="IPR001967">
    <property type="entry name" value="Peptidase_S11_N"/>
</dbReference>
<dbReference type="Gene3D" id="3.40.710.10">
    <property type="entry name" value="DD-peptidase/beta-lactamase superfamily"/>
    <property type="match status" value="1"/>
</dbReference>
<dbReference type="EMBL" id="MEVT01000022">
    <property type="protein sequence ID" value="OGC62288.1"/>
    <property type="molecule type" value="Genomic_DNA"/>
</dbReference>
<sequence length="350" mass="38995">MLRELTPNMLSISSMGLIIIRLMALTLIGIDFVFYCVERFLVKTARFLPATLGLFLIYFSVAFFSDISYLSNGFVYSLYPASQTISSSPRISEFPKIAEDLPAPYVTSLSAIVADRRNDKILYSKNSGVILPPASTTKLMTAIVALDVYDLDETVKMVPECSSVESTKVFLWEGMSYYARDLINAMLVGSAGDAACVLARNKVEYELFLRKMNDKASALGMKSTNFSNPIGLDGDNGEHVSTAEDLYLLAKAAIKDPFIRKAIRTQEYTLTSVNKEFRTKVQNTNKALWEVEGTLGIKTGTTEGAGEVLLYEYADLEKDLVIVVMASSDRFGDTYKLLDWVNEKYSWKLN</sequence>
<evidence type="ECO:0000313" key="13">
    <source>
        <dbReference type="Proteomes" id="UP000176614"/>
    </source>
</evidence>
<keyword evidence="10" id="KW-0472">Membrane</keyword>
<dbReference type="GO" id="GO:0009002">
    <property type="term" value="F:serine-type D-Ala-D-Ala carboxypeptidase activity"/>
    <property type="evidence" value="ECO:0007669"/>
    <property type="project" value="InterPro"/>
</dbReference>
<keyword evidence="2" id="KW-0732">Signal</keyword>
<evidence type="ECO:0000256" key="10">
    <source>
        <dbReference type="SAM" id="Phobius"/>
    </source>
</evidence>
<dbReference type="InterPro" id="IPR018044">
    <property type="entry name" value="Peptidase_S11"/>
</dbReference>
<dbReference type="InterPro" id="IPR012338">
    <property type="entry name" value="Beta-lactam/transpept-like"/>
</dbReference>
<feature type="transmembrane region" description="Helical" evidence="10">
    <location>
        <begin position="12"/>
        <end position="35"/>
    </location>
</feature>